<dbReference type="AlphaFoldDB" id="A0A8K0A3I4"/>
<reference evidence="2" key="1">
    <citation type="submission" date="2022-01" db="EMBL/GenBank/DDBJ databases">
        <authorList>
            <person name="Braso-Vives M."/>
        </authorList>
    </citation>
    <scope>NUCLEOTIDE SEQUENCE</scope>
</reference>
<dbReference type="EMBL" id="OV696691">
    <property type="protein sequence ID" value="CAH1267910.1"/>
    <property type="molecule type" value="Genomic_DNA"/>
</dbReference>
<dbReference type="OrthoDB" id="10078024at2759"/>
<evidence type="ECO:0000256" key="1">
    <source>
        <dbReference type="SAM" id="MobiDB-lite"/>
    </source>
</evidence>
<keyword evidence="3" id="KW-1185">Reference proteome</keyword>
<evidence type="ECO:0000313" key="3">
    <source>
        <dbReference type="Proteomes" id="UP000838412"/>
    </source>
</evidence>
<gene>
    <name evidence="2" type="primary">Hypp3806</name>
    <name evidence="2" type="ORF">BLAG_LOCUS21057</name>
</gene>
<feature type="compositionally biased region" description="Polar residues" evidence="1">
    <location>
        <begin position="154"/>
        <end position="174"/>
    </location>
</feature>
<protein>
    <submittedName>
        <fullName evidence="2">Hypp3806 protein</fullName>
    </submittedName>
</protein>
<organism evidence="2 3">
    <name type="scientific">Branchiostoma lanceolatum</name>
    <name type="common">Common lancelet</name>
    <name type="synonym">Amphioxus lanceolatum</name>
    <dbReference type="NCBI Taxonomy" id="7740"/>
    <lineage>
        <taxon>Eukaryota</taxon>
        <taxon>Metazoa</taxon>
        <taxon>Chordata</taxon>
        <taxon>Cephalochordata</taxon>
        <taxon>Leptocardii</taxon>
        <taxon>Amphioxiformes</taxon>
        <taxon>Branchiostomatidae</taxon>
        <taxon>Branchiostoma</taxon>
    </lineage>
</organism>
<name>A0A8K0A3I4_BRALA</name>
<dbReference type="Proteomes" id="UP000838412">
    <property type="component" value="Chromosome 6"/>
</dbReference>
<feature type="region of interest" description="Disordered" evidence="1">
    <location>
        <begin position="114"/>
        <end position="246"/>
    </location>
</feature>
<sequence length="294" mass="31128">MFGVLLQYFEIIFRFVMKVVVFVAKALKAPFGRETCRDTSATEAKPPTVPLHRRPPEAVKNKARRSDVNGRKGTNVKANVPPSPSTGAANNAKKAGSKATFAGLKSGFLLSPKKAATAEGDKKIATSKKQKDTAEGEKAITSTKQGAAEADINKATTLQKQGAAETDNNATPPQKQGAAETDKATTSPKQGATETDNNATTPQKQGAAETDKATTSPKQGAAEADEKSTTSPRGQPEEDTPRPSIPICPVLAQVRPVVLPIPGTNYFAPVWDGSEKAQIMLQMIMAARRQAGLY</sequence>
<accession>A0A8K0A3I4</accession>
<feature type="compositionally biased region" description="Basic and acidic residues" evidence="1">
    <location>
        <begin position="54"/>
        <end position="70"/>
    </location>
</feature>
<feature type="compositionally biased region" description="Polar residues" evidence="1">
    <location>
        <begin position="184"/>
        <end position="204"/>
    </location>
</feature>
<feature type="compositionally biased region" description="Low complexity" evidence="1">
    <location>
        <begin position="85"/>
        <end position="94"/>
    </location>
</feature>
<proteinExistence type="predicted"/>
<feature type="region of interest" description="Disordered" evidence="1">
    <location>
        <begin position="38"/>
        <end position="94"/>
    </location>
</feature>
<feature type="compositionally biased region" description="Basic and acidic residues" evidence="1">
    <location>
        <begin position="119"/>
        <end position="138"/>
    </location>
</feature>
<evidence type="ECO:0000313" key="2">
    <source>
        <dbReference type="EMBL" id="CAH1267910.1"/>
    </source>
</evidence>